<dbReference type="Gene3D" id="1.20.1280.50">
    <property type="match status" value="1"/>
</dbReference>
<dbReference type="PROSITE" id="PS50181">
    <property type="entry name" value="FBOX"/>
    <property type="match status" value="1"/>
</dbReference>
<dbReference type="SMART" id="SM00256">
    <property type="entry name" value="FBOX"/>
    <property type="match status" value="1"/>
</dbReference>
<keyword evidence="3" id="KW-1185">Reference proteome</keyword>
<dbReference type="InterPro" id="IPR032675">
    <property type="entry name" value="LRR_dom_sf"/>
</dbReference>
<dbReference type="PANTHER" id="PTHR34145:SF68">
    <property type="entry name" value="FBD DOMAIN-CONTAINING PROTEIN"/>
    <property type="match status" value="1"/>
</dbReference>
<dbReference type="CDD" id="cd22160">
    <property type="entry name" value="F-box_AtFBL13-like"/>
    <property type="match status" value="1"/>
</dbReference>
<organism evidence="2 3">
    <name type="scientific">Carpinus fangiana</name>
    <dbReference type="NCBI Taxonomy" id="176857"/>
    <lineage>
        <taxon>Eukaryota</taxon>
        <taxon>Viridiplantae</taxon>
        <taxon>Streptophyta</taxon>
        <taxon>Embryophyta</taxon>
        <taxon>Tracheophyta</taxon>
        <taxon>Spermatophyta</taxon>
        <taxon>Magnoliopsida</taxon>
        <taxon>eudicotyledons</taxon>
        <taxon>Gunneridae</taxon>
        <taxon>Pentapetalae</taxon>
        <taxon>rosids</taxon>
        <taxon>fabids</taxon>
        <taxon>Fagales</taxon>
        <taxon>Betulaceae</taxon>
        <taxon>Carpinus</taxon>
    </lineage>
</organism>
<dbReference type="SUPFAM" id="SSF81383">
    <property type="entry name" value="F-box domain"/>
    <property type="match status" value="1"/>
</dbReference>
<dbReference type="Pfam" id="PF00646">
    <property type="entry name" value="F-box"/>
    <property type="match status" value="1"/>
</dbReference>
<dbReference type="InterPro" id="IPR053781">
    <property type="entry name" value="F-box_AtFBL13-like"/>
</dbReference>
<dbReference type="Pfam" id="PF23622">
    <property type="entry name" value="LRR_At1g61320_AtMIF1"/>
    <property type="match status" value="1"/>
</dbReference>
<dbReference type="AlphaFoldDB" id="A0A5N6QF67"/>
<dbReference type="EMBL" id="CM017321">
    <property type="protein sequence ID" value="KAE7997111.1"/>
    <property type="molecule type" value="Genomic_DNA"/>
</dbReference>
<dbReference type="InterPro" id="IPR053772">
    <property type="entry name" value="At1g61320/At1g61330-like"/>
</dbReference>
<evidence type="ECO:0000313" key="2">
    <source>
        <dbReference type="EMBL" id="KAE7997111.1"/>
    </source>
</evidence>
<dbReference type="OrthoDB" id="613853at2759"/>
<dbReference type="InterPro" id="IPR036047">
    <property type="entry name" value="F-box-like_dom_sf"/>
</dbReference>
<name>A0A5N6QF67_9ROSI</name>
<dbReference type="Gene3D" id="3.80.10.10">
    <property type="entry name" value="Ribonuclease Inhibitor"/>
    <property type="match status" value="1"/>
</dbReference>
<evidence type="ECO:0000313" key="3">
    <source>
        <dbReference type="Proteomes" id="UP000327013"/>
    </source>
</evidence>
<evidence type="ECO:0000259" key="1">
    <source>
        <dbReference type="PROSITE" id="PS50181"/>
    </source>
</evidence>
<dbReference type="InterPro" id="IPR001810">
    <property type="entry name" value="F-box_dom"/>
</dbReference>
<dbReference type="Proteomes" id="UP000327013">
    <property type="component" value="Chromosome 1"/>
</dbReference>
<dbReference type="PANTHER" id="PTHR34145">
    <property type="entry name" value="OS02G0105600 PROTEIN"/>
    <property type="match status" value="1"/>
</dbReference>
<reference evidence="2 3" key="1">
    <citation type="submission" date="2019-06" db="EMBL/GenBank/DDBJ databases">
        <title>A chromosomal-level reference genome of Carpinus fangiana (Coryloideae, Betulaceae).</title>
        <authorList>
            <person name="Yang X."/>
            <person name="Wang Z."/>
            <person name="Zhang L."/>
            <person name="Hao G."/>
            <person name="Liu J."/>
            <person name="Yang Y."/>
        </authorList>
    </citation>
    <scope>NUCLEOTIDE SEQUENCE [LARGE SCALE GENOMIC DNA]</scope>
    <source>
        <strain evidence="2">Cfa_2016G</strain>
        <tissue evidence="2">Leaf</tissue>
    </source>
</reference>
<proteinExistence type="predicted"/>
<sequence>MEKKRVRRTANCSENKDCISELPDEILVSILSRLTLREAVVTSVLSRRWEYLWASIYTLDFDHRKTSGKITLTQSIKLECPELTETERKRYVNWVNCVLGQHRGTTIDEFRIWFDLNKSYARDINRWIKFAMQKRVQRLEIHLSGFRPCNPWPASCYTTYTFPYQLLLYPQLCSDIPWHTFVGFKSLKDLTLKEVNVSCEVLEYFLANCPNLERLVVHESEHLKKLRVVGSSLPLKHLWVSFCIGLKSIKICDTNLVSFKYVGPTTRLLVNNAPLLVDVSISHGMYSNFMLRQLSSCFSQLQVLTLSKWHLQDKIKRRLFTGLKNLKKLVLEIGVKDDESLLLFTPLIKACPYLQIFVFKVRIMWTSPLNKKRRVIKAVKCPHYHLKVVEIGGYYCGSSDFELAMYFIDNATILEKIIIDPRYQCKWYSISRIETKEEQELEQTRRRRARRQLESKVPPRINLEIL</sequence>
<accession>A0A5N6QF67</accession>
<protein>
    <recommendedName>
        <fullName evidence="1">F-box domain-containing protein</fullName>
    </recommendedName>
</protein>
<dbReference type="SUPFAM" id="SSF52047">
    <property type="entry name" value="RNI-like"/>
    <property type="match status" value="1"/>
</dbReference>
<dbReference type="InterPro" id="IPR055357">
    <property type="entry name" value="LRR_At1g61320_AtMIF1"/>
</dbReference>
<gene>
    <name evidence="2" type="ORF">FH972_001772</name>
</gene>
<feature type="domain" description="F-box" evidence="1">
    <location>
        <begin position="16"/>
        <end position="64"/>
    </location>
</feature>